<keyword evidence="2" id="KW-1185">Reference proteome</keyword>
<dbReference type="EMBL" id="VRMN01000009">
    <property type="protein sequence ID" value="KAA8492688.1"/>
    <property type="molecule type" value="Genomic_DNA"/>
</dbReference>
<comment type="caution">
    <text evidence="1">The sequence shown here is derived from an EMBL/GenBank/DDBJ whole genome shotgun (WGS) entry which is preliminary data.</text>
</comment>
<reference evidence="2" key="1">
    <citation type="journal article" date="2019" name="Nat. Commun.">
        <title>Expansion of phycobilisome linker gene families in mesophilic red algae.</title>
        <authorList>
            <person name="Lee J."/>
            <person name="Kim D."/>
            <person name="Bhattacharya D."/>
            <person name="Yoon H.S."/>
        </authorList>
    </citation>
    <scope>NUCLEOTIDE SEQUENCE [LARGE SCALE GENOMIC DNA]</scope>
    <source>
        <strain evidence="2">CCMP 1328</strain>
    </source>
</reference>
<dbReference type="Proteomes" id="UP000324585">
    <property type="component" value="Unassembled WGS sequence"/>
</dbReference>
<dbReference type="AlphaFoldDB" id="A0A5J4YN53"/>
<name>A0A5J4YN53_PORPP</name>
<protein>
    <recommendedName>
        <fullName evidence="3">Complex 1 LYR protein</fullName>
    </recommendedName>
</protein>
<organism evidence="1 2">
    <name type="scientific">Porphyridium purpureum</name>
    <name type="common">Red alga</name>
    <name type="synonym">Porphyridium cruentum</name>
    <dbReference type="NCBI Taxonomy" id="35688"/>
    <lineage>
        <taxon>Eukaryota</taxon>
        <taxon>Rhodophyta</taxon>
        <taxon>Bangiophyceae</taxon>
        <taxon>Porphyridiales</taxon>
        <taxon>Porphyridiaceae</taxon>
        <taxon>Porphyridium</taxon>
    </lineage>
</organism>
<sequence>MLGSRLGTQPGPTLRDFLLDAQVRKLYRAFLRLARLAPRDMRGDVLSEIQREFRSASVRLSASASAPIVASEAGKDRAVLEQQAVERRLEARRYALSVGYQRLAQLQNLVHLSSPRK</sequence>
<gene>
    <name evidence="1" type="ORF">FVE85_8195</name>
</gene>
<evidence type="ECO:0000313" key="1">
    <source>
        <dbReference type="EMBL" id="KAA8492688.1"/>
    </source>
</evidence>
<accession>A0A5J4YN53</accession>
<evidence type="ECO:0008006" key="3">
    <source>
        <dbReference type="Google" id="ProtNLM"/>
    </source>
</evidence>
<proteinExistence type="predicted"/>
<evidence type="ECO:0000313" key="2">
    <source>
        <dbReference type="Proteomes" id="UP000324585"/>
    </source>
</evidence>